<evidence type="ECO:0000313" key="7">
    <source>
        <dbReference type="Proteomes" id="UP000796880"/>
    </source>
</evidence>
<keyword evidence="2" id="KW-0378">Hydrolase</keyword>
<dbReference type="PROSITE" id="PS50104">
    <property type="entry name" value="TIR"/>
    <property type="match status" value="1"/>
</dbReference>
<proteinExistence type="predicted"/>
<dbReference type="EC" id="3.2.2.6" evidence="1"/>
<evidence type="ECO:0000259" key="5">
    <source>
        <dbReference type="PROSITE" id="PS50104"/>
    </source>
</evidence>
<accession>A0A8K0DZN0</accession>
<comment type="catalytic activity">
    <reaction evidence="4">
        <text>NAD(+) + H2O = ADP-D-ribose + nicotinamide + H(+)</text>
        <dbReference type="Rhea" id="RHEA:16301"/>
        <dbReference type="ChEBI" id="CHEBI:15377"/>
        <dbReference type="ChEBI" id="CHEBI:15378"/>
        <dbReference type="ChEBI" id="CHEBI:17154"/>
        <dbReference type="ChEBI" id="CHEBI:57540"/>
        <dbReference type="ChEBI" id="CHEBI:57967"/>
        <dbReference type="EC" id="3.2.2.6"/>
    </reaction>
    <physiologicalReaction direction="left-to-right" evidence="4">
        <dbReference type="Rhea" id="RHEA:16302"/>
    </physiologicalReaction>
</comment>
<dbReference type="GO" id="GO:0007165">
    <property type="term" value="P:signal transduction"/>
    <property type="evidence" value="ECO:0007669"/>
    <property type="project" value="InterPro"/>
</dbReference>
<evidence type="ECO:0000313" key="6">
    <source>
        <dbReference type="EMBL" id="KAF3439596.1"/>
    </source>
</evidence>
<dbReference type="Proteomes" id="UP000796880">
    <property type="component" value="Unassembled WGS sequence"/>
</dbReference>
<keyword evidence="7" id="KW-1185">Reference proteome</keyword>
<sequence length="176" mass="20261">MGSSSSSTQIANRYDVFLSFRGDTRYNFTSHLDSALRKSGLISTFKDENKFHKGKDKLQKGKDIEKQLMEAIEGSRYAVVVLSEEYADSDWCLKELARIVRCMGDSGRILPIFYHVNVSHVRNVKSTDVEKQKENRFWKALEKHAKNPSLSQYVESWKNALVKVADQHKDYVTAYT</sequence>
<dbReference type="PANTHER" id="PTHR32009:SF39">
    <property type="entry name" value="TIR DOMAIN-CONTAINING PROTEIN"/>
    <property type="match status" value="1"/>
</dbReference>
<evidence type="ECO:0000256" key="3">
    <source>
        <dbReference type="ARBA" id="ARBA00023027"/>
    </source>
</evidence>
<reference evidence="6" key="1">
    <citation type="submission" date="2020-03" db="EMBL/GenBank/DDBJ databases">
        <title>A high-quality chromosome-level genome assembly of a woody plant with both climbing and erect habits, Rhamnella rubrinervis.</title>
        <authorList>
            <person name="Lu Z."/>
            <person name="Yang Y."/>
            <person name="Zhu X."/>
            <person name="Sun Y."/>
        </authorList>
    </citation>
    <scope>NUCLEOTIDE SEQUENCE</scope>
    <source>
        <strain evidence="6">BYM</strain>
        <tissue evidence="6">Leaf</tissue>
    </source>
</reference>
<evidence type="ECO:0000256" key="4">
    <source>
        <dbReference type="ARBA" id="ARBA00047304"/>
    </source>
</evidence>
<organism evidence="6 7">
    <name type="scientific">Rhamnella rubrinervis</name>
    <dbReference type="NCBI Taxonomy" id="2594499"/>
    <lineage>
        <taxon>Eukaryota</taxon>
        <taxon>Viridiplantae</taxon>
        <taxon>Streptophyta</taxon>
        <taxon>Embryophyta</taxon>
        <taxon>Tracheophyta</taxon>
        <taxon>Spermatophyta</taxon>
        <taxon>Magnoliopsida</taxon>
        <taxon>eudicotyledons</taxon>
        <taxon>Gunneridae</taxon>
        <taxon>Pentapetalae</taxon>
        <taxon>rosids</taxon>
        <taxon>fabids</taxon>
        <taxon>Rosales</taxon>
        <taxon>Rhamnaceae</taxon>
        <taxon>rhamnoid group</taxon>
        <taxon>Rhamneae</taxon>
        <taxon>Rhamnella</taxon>
    </lineage>
</organism>
<dbReference type="InterPro" id="IPR035897">
    <property type="entry name" value="Toll_tir_struct_dom_sf"/>
</dbReference>
<dbReference type="EMBL" id="VOIH02000008">
    <property type="protein sequence ID" value="KAF3439596.1"/>
    <property type="molecule type" value="Genomic_DNA"/>
</dbReference>
<dbReference type="OrthoDB" id="6160824at2759"/>
<keyword evidence="3" id="KW-0520">NAD</keyword>
<comment type="caution">
    <text evidence="6">The sequence shown here is derived from an EMBL/GenBank/DDBJ whole genome shotgun (WGS) entry which is preliminary data.</text>
</comment>
<evidence type="ECO:0000256" key="1">
    <source>
        <dbReference type="ARBA" id="ARBA00011982"/>
    </source>
</evidence>
<dbReference type="InterPro" id="IPR000157">
    <property type="entry name" value="TIR_dom"/>
</dbReference>
<evidence type="ECO:0000256" key="2">
    <source>
        <dbReference type="ARBA" id="ARBA00022801"/>
    </source>
</evidence>
<gene>
    <name evidence="6" type="ORF">FNV43_RR17874</name>
</gene>
<name>A0A8K0DZN0_9ROSA</name>
<protein>
    <recommendedName>
        <fullName evidence="1">ADP-ribosyl cyclase/cyclic ADP-ribose hydrolase</fullName>
        <ecNumber evidence="1">3.2.2.6</ecNumber>
    </recommendedName>
</protein>
<dbReference type="Gene3D" id="3.40.50.10140">
    <property type="entry name" value="Toll/interleukin-1 receptor homology (TIR) domain"/>
    <property type="match status" value="1"/>
</dbReference>
<dbReference type="GO" id="GO:0061809">
    <property type="term" value="F:NAD+ nucleosidase activity, cyclic ADP-ribose generating"/>
    <property type="evidence" value="ECO:0007669"/>
    <property type="project" value="UniProtKB-EC"/>
</dbReference>
<dbReference type="AlphaFoldDB" id="A0A8K0DZN0"/>
<dbReference type="Pfam" id="PF01582">
    <property type="entry name" value="TIR"/>
    <property type="match status" value="1"/>
</dbReference>
<dbReference type="SMART" id="SM00255">
    <property type="entry name" value="TIR"/>
    <property type="match status" value="1"/>
</dbReference>
<feature type="domain" description="TIR" evidence="5">
    <location>
        <begin position="12"/>
        <end position="145"/>
    </location>
</feature>
<dbReference type="SUPFAM" id="SSF52200">
    <property type="entry name" value="Toll/Interleukin receptor TIR domain"/>
    <property type="match status" value="1"/>
</dbReference>
<dbReference type="PANTHER" id="PTHR32009">
    <property type="entry name" value="TMV RESISTANCE PROTEIN N-LIKE"/>
    <property type="match status" value="1"/>
</dbReference>